<evidence type="ECO:0000256" key="2">
    <source>
        <dbReference type="ARBA" id="ARBA00004496"/>
    </source>
</evidence>
<name>A0A9D1PID4_9FIRM</name>
<keyword evidence="7 17" id="KW-0963">Cytoplasm</keyword>
<comment type="pathway">
    <text evidence="3 17 18">Cell wall biogenesis; peptidoglycan biosynthesis.</text>
</comment>
<evidence type="ECO:0000256" key="4">
    <source>
        <dbReference type="ARBA" id="ARBA00010416"/>
    </source>
</evidence>
<dbReference type="Pfam" id="PF02875">
    <property type="entry name" value="Mur_ligase_C"/>
    <property type="match status" value="1"/>
</dbReference>
<dbReference type="PANTHER" id="PTHR43692:SF1">
    <property type="entry name" value="UDP-N-ACETYLMURAMOYLALANINE--D-GLUTAMATE LIGASE"/>
    <property type="match status" value="1"/>
</dbReference>
<evidence type="ECO:0000256" key="9">
    <source>
        <dbReference type="ARBA" id="ARBA00022741"/>
    </source>
</evidence>
<dbReference type="Pfam" id="PF08245">
    <property type="entry name" value="Mur_ligase_M"/>
    <property type="match status" value="1"/>
</dbReference>
<dbReference type="GO" id="GO:0005737">
    <property type="term" value="C:cytoplasm"/>
    <property type="evidence" value="ECO:0007669"/>
    <property type="project" value="UniProtKB-SubCell"/>
</dbReference>
<evidence type="ECO:0000256" key="18">
    <source>
        <dbReference type="RuleBase" id="RU003664"/>
    </source>
</evidence>
<evidence type="ECO:0000256" key="8">
    <source>
        <dbReference type="ARBA" id="ARBA00022598"/>
    </source>
</evidence>
<keyword evidence="10 17" id="KW-0067">ATP-binding</keyword>
<evidence type="ECO:0000256" key="7">
    <source>
        <dbReference type="ARBA" id="ARBA00022490"/>
    </source>
</evidence>
<reference evidence="21" key="2">
    <citation type="submission" date="2021-04" db="EMBL/GenBank/DDBJ databases">
        <authorList>
            <person name="Gilroy R."/>
        </authorList>
    </citation>
    <scope>NUCLEOTIDE SEQUENCE</scope>
    <source>
        <strain evidence="21">CHK193-4272</strain>
    </source>
</reference>
<keyword evidence="12 17" id="KW-0573">Peptidoglycan synthesis</keyword>
<evidence type="ECO:0000256" key="13">
    <source>
        <dbReference type="ARBA" id="ARBA00023316"/>
    </source>
</evidence>
<dbReference type="InterPro" id="IPR005762">
    <property type="entry name" value="MurD"/>
</dbReference>
<evidence type="ECO:0000259" key="20">
    <source>
        <dbReference type="Pfam" id="PF08245"/>
    </source>
</evidence>
<evidence type="ECO:0000313" key="21">
    <source>
        <dbReference type="EMBL" id="HIV61657.1"/>
    </source>
</evidence>
<dbReference type="Gene3D" id="3.90.190.20">
    <property type="entry name" value="Mur ligase, C-terminal domain"/>
    <property type="match status" value="1"/>
</dbReference>
<feature type="binding site" evidence="17">
    <location>
        <begin position="122"/>
        <end position="128"/>
    </location>
    <ligand>
        <name>ATP</name>
        <dbReference type="ChEBI" id="CHEBI:30616"/>
    </ligand>
</feature>
<evidence type="ECO:0000256" key="5">
    <source>
        <dbReference type="ARBA" id="ARBA00012212"/>
    </source>
</evidence>
<reference evidence="21" key="1">
    <citation type="journal article" date="2021" name="PeerJ">
        <title>Extensive microbial diversity within the chicken gut microbiome revealed by metagenomics and culture.</title>
        <authorList>
            <person name="Gilroy R."/>
            <person name="Ravi A."/>
            <person name="Getino M."/>
            <person name="Pursley I."/>
            <person name="Horton D.L."/>
            <person name="Alikhan N.F."/>
            <person name="Baker D."/>
            <person name="Gharbi K."/>
            <person name="Hall N."/>
            <person name="Watson M."/>
            <person name="Adriaenssens E.M."/>
            <person name="Foster-Nyarko E."/>
            <person name="Jarju S."/>
            <person name="Secka A."/>
            <person name="Antonio M."/>
            <person name="Oren A."/>
            <person name="Chaudhuri R.R."/>
            <person name="La Ragione R."/>
            <person name="Hildebrand F."/>
            <person name="Pallen M.J."/>
        </authorList>
    </citation>
    <scope>NUCLEOTIDE SEQUENCE</scope>
    <source>
        <strain evidence="21">CHK193-4272</strain>
    </source>
</reference>
<comment type="subcellular location">
    <subcellularLocation>
        <location evidence="2 17 18">Cytoplasm</location>
    </subcellularLocation>
</comment>
<dbReference type="GO" id="GO:0071555">
    <property type="term" value="P:cell wall organization"/>
    <property type="evidence" value="ECO:0007669"/>
    <property type="project" value="UniProtKB-KW"/>
</dbReference>
<evidence type="ECO:0000256" key="16">
    <source>
        <dbReference type="ARBA" id="ARBA00047632"/>
    </source>
</evidence>
<keyword evidence="13 17" id="KW-0961">Cell wall biogenesis/degradation</keyword>
<evidence type="ECO:0000256" key="3">
    <source>
        <dbReference type="ARBA" id="ARBA00004752"/>
    </source>
</evidence>
<dbReference type="InterPro" id="IPR036615">
    <property type="entry name" value="Mur_ligase_C_dom_sf"/>
</dbReference>
<evidence type="ECO:0000313" key="22">
    <source>
        <dbReference type="Proteomes" id="UP000886808"/>
    </source>
</evidence>
<dbReference type="Gene3D" id="3.40.50.720">
    <property type="entry name" value="NAD(P)-binding Rossmann-like Domain"/>
    <property type="match status" value="1"/>
</dbReference>
<evidence type="ECO:0000256" key="6">
    <source>
        <dbReference type="ARBA" id="ARBA00015655"/>
    </source>
</evidence>
<dbReference type="SUPFAM" id="SSF53244">
    <property type="entry name" value="MurD-like peptide ligases, peptide-binding domain"/>
    <property type="match status" value="1"/>
</dbReference>
<feature type="domain" description="Mur ligase central" evidence="20">
    <location>
        <begin position="120"/>
        <end position="296"/>
    </location>
</feature>
<keyword evidence="17 18" id="KW-0131">Cell cycle</keyword>
<keyword evidence="8 17" id="KW-0436">Ligase</keyword>
<keyword evidence="17 18" id="KW-0132">Cell division</keyword>
<keyword evidence="11 17" id="KW-0133">Cell shape</keyword>
<evidence type="ECO:0000256" key="10">
    <source>
        <dbReference type="ARBA" id="ARBA00022840"/>
    </source>
</evidence>
<feature type="domain" description="Mur ligase C-terminal" evidence="19">
    <location>
        <begin position="318"/>
        <end position="434"/>
    </location>
</feature>
<dbReference type="InterPro" id="IPR004101">
    <property type="entry name" value="Mur_ligase_C"/>
</dbReference>
<organism evidence="21 22">
    <name type="scientific">Candidatus Butyricicoccus avistercoris</name>
    <dbReference type="NCBI Taxonomy" id="2838518"/>
    <lineage>
        <taxon>Bacteria</taxon>
        <taxon>Bacillati</taxon>
        <taxon>Bacillota</taxon>
        <taxon>Clostridia</taxon>
        <taxon>Eubacteriales</taxon>
        <taxon>Butyricicoccaceae</taxon>
        <taxon>Butyricicoccus</taxon>
    </lineage>
</organism>
<sequence>MSALTDYLQRISGKRIAVIGAGVSNTPLIILLRNAGLPVTVHDKKTADELGERYRELAALGVSFVLGEDYLDYLSEDIIFRTPGLHPEHPALKEVRARGGIVTSEMELFFEVCPCQIIGITGSDGKTTTTTLVYEFLKHAGYVCHLGGNIGKPLLPEVEQMTETDIAVVELSSFQLMGMKHSPHISAITNLTPNHLDYHADFNEYVQAKTAIYTNQNENDILVLNIDDEVTNALKLNEKSKVLLCSKKIKPENGVYLEDNCIYIAENGVSRPLMMKDKIRILGEHNVSNVMMAAAIVQGLCKDEDIVYVAENFGGVEHRIEFVRELNGVKYYNDSIASSPTRTIAGLCSFNQKLILIAGGYDKHIPYDVLGEPICEHVSKLIVTGATANKIKECVKNAKNSEKPEIFDADSLAHAVKKASEIAQSGDIVIMSPASASFDAFKNFMERGEMFKNLVMTL</sequence>
<dbReference type="InterPro" id="IPR036565">
    <property type="entry name" value="Mur-like_cat_sf"/>
</dbReference>
<evidence type="ECO:0000256" key="14">
    <source>
        <dbReference type="ARBA" id="ARBA00030398"/>
    </source>
</evidence>
<dbReference type="SUPFAM" id="SSF51984">
    <property type="entry name" value="MurCD N-terminal domain"/>
    <property type="match status" value="1"/>
</dbReference>
<evidence type="ECO:0000256" key="11">
    <source>
        <dbReference type="ARBA" id="ARBA00022960"/>
    </source>
</evidence>
<dbReference type="GO" id="GO:0005524">
    <property type="term" value="F:ATP binding"/>
    <property type="evidence" value="ECO:0007669"/>
    <property type="project" value="UniProtKB-UniRule"/>
</dbReference>
<evidence type="ECO:0000259" key="19">
    <source>
        <dbReference type="Pfam" id="PF02875"/>
    </source>
</evidence>
<comment type="caution">
    <text evidence="21">The sequence shown here is derived from an EMBL/GenBank/DDBJ whole genome shotgun (WGS) entry which is preliminary data.</text>
</comment>
<dbReference type="GO" id="GO:0008764">
    <property type="term" value="F:UDP-N-acetylmuramoylalanine-D-glutamate ligase activity"/>
    <property type="evidence" value="ECO:0007669"/>
    <property type="project" value="UniProtKB-UniRule"/>
</dbReference>
<dbReference type="GO" id="GO:0051301">
    <property type="term" value="P:cell division"/>
    <property type="evidence" value="ECO:0007669"/>
    <property type="project" value="UniProtKB-KW"/>
</dbReference>
<dbReference type="EMBL" id="DXIE01000016">
    <property type="protein sequence ID" value="HIV61657.1"/>
    <property type="molecule type" value="Genomic_DNA"/>
</dbReference>
<dbReference type="SUPFAM" id="SSF53623">
    <property type="entry name" value="MurD-like peptide ligases, catalytic domain"/>
    <property type="match status" value="1"/>
</dbReference>
<dbReference type="HAMAP" id="MF_00639">
    <property type="entry name" value="MurD"/>
    <property type="match status" value="1"/>
</dbReference>
<dbReference type="Proteomes" id="UP000886808">
    <property type="component" value="Unassembled WGS sequence"/>
</dbReference>
<dbReference type="AlphaFoldDB" id="A0A9D1PID4"/>
<dbReference type="GO" id="GO:0008360">
    <property type="term" value="P:regulation of cell shape"/>
    <property type="evidence" value="ECO:0007669"/>
    <property type="project" value="UniProtKB-KW"/>
</dbReference>
<dbReference type="GO" id="GO:0009252">
    <property type="term" value="P:peptidoglycan biosynthetic process"/>
    <property type="evidence" value="ECO:0007669"/>
    <property type="project" value="UniProtKB-UniRule"/>
</dbReference>
<comment type="function">
    <text evidence="1 17 18">Cell wall formation. Catalyzes the addition of glutamate to the nucleotide precursor UDP-N-acetylmuramoyl-L-alanine (UMA).</text>
</comment>
<comment type="catalytic activity">
    <reaction evidence="16 17 18">
        <text>UDP-N-acetyl-alpha-D-muramoyl-L-alanine + D-glutamate + ATP = UDP-N-acetyl-alpha-D-muramoyl-L-alanyl-D-glutamate + ADP + phosphate + H(+)</text>
        <dbReference type="Rhea" id="RHEA:16429"/>
        <dbReference type="ChEBI" id="CHEBI:15378"/>
        <dbReference type="ChEBI" id="CHEBI:29986"/>
        <dbReference type="ChEBI" id="CHEBI:30616"/>
        <dbReference type="ChEBI" id="CHEBI:43474"/>
        <dbReference type="ChEBI" id="CHEBI:83898"/>
        <dbReference type="ChEBI" id="CHEBI:83900"/>
        <dbReference type="ChEBI" id="CHEBI:456216"/>
        <dbReference type="EC" id="6.3.2.9"/>
    </reaction>
</comment>
<proteinExistence type="inferred from homology"/>
<dbReference type="EC" id="6.3.2.9" evidence="5 17"/>
<evidence type="ECO:0000256" key="1">
    <source>
        <dbReference type="ARBA" id="ARBA00002734"/>
    </source>
</evidence>
<comment type="similarity">
    <text evidence="4 17">Belongs to the MurCDEF family.</text>
</comment>
<evidence type="ECO:0000256" key="17">
    <source>
        <dbReference type="HAMAP-Rule" id="MF_00639"/>
    </source>
</evidence>
<dbReference type="Gene3D" id="3.40.1190.10">
    <property type="entry name" value="Mur-like, catalytic domain"/>
    <property type="match status" value="1"/>
</dbReference>
<dbReference type="NCBIfam" id="TIGR01087">
    <property type="entry name" value="murD"/>
    <property type="match status" value="1"/>
</dbReference>
<keyword evidence="9 17" id="KW-0547">Nucleotide-binding</keyword>
<gene>
    <name evidence="17" type="primary">murD</name>
    <name evidence="21" type="ORF">H9746_02255</name>
</gene>
<protein>
    <recommendedName>
        <fullName evidence="6 17">UDP-N-acetylmuramoylalanine--D-glutamate ligase</fullName>
        <ecNumber evidence="5 17">6.3.2.9</ecNumber>
    </recommendedName>
    <alternativeName>
        <fullName evidence="15 17">D-glutamic acid-adding enzyme</fullName>
    </alternativeName>
    <alternativeName>
        <fullName evidence="14 17">UDP-N-acetylmuramoyl-L-alanyl-D-glutamate synthetase</fullName>
    </alternativeName>
</protein>
<accession>A0A9D1PID4</accession>
<dbReference type="PANTHER" id="PTHR43692">
    <property type="entry name" value="UDP-N-ACETYLMURAMOYLALANINE--D-GLUTAMATE LIGASE"/>
    <property type="match status" value="1"/>
</dbReference>
<evidence type="ECO:0000256" key="15">
    <source>
        <dbReference type="ARBA" id="ARBA00032324"/>
    </source>
</evidence>
<evidence type="ECO:0000256" key="12">
    <source>
        <dbReference type="ARBA" id="ARBA00022984"/>
    </source>
</evidence>
<dbReference type="InterPro" id="IPR013221">
    <property type="entry name" value="Mur_ligase_cen"/>
</dbReference>